<dbReference type="Proteomes" id="UP000295729">
    <property type="component" value="Unassembled WGS sequence"/>
</dbReference>
<dbReference type="OrthoDB" id="9178917at2"/>
<accession>A0A4R6XDE0</accession>
<evidence type="ECO:0000313" key="1">
    <source>
        <dbReference type="EMBL" id="TDR15740.1"/>
    </source>
</evidence>
<dbReference type="AlphaFoldDB" id="A0A4R6XDE0"/>
<protein>
    <recommendedName>
        <fullName evidence="3">ABC transporter substrate-binding protein</fullName>
    </recommendedName>
</protein>
<dbReference type="EMBL" id="SNZA01000001">
    <property type="protein sequence ID" value="TDR15740.1"/>
    <property type="molecule type" value="Genomic_DNA"/>
</dbReference>
<gene>
    <name evidence="1" type="ORF">C8D85_1114</name>
</gene>
<comment type="caution">
    <text evidence="1">The sequence shown here is derived from an EMBL/GenBank/DDBJ whole genome shotgun (WGS) entry which is preliminary data.</text>
</comment>
<reference evidence="1 2" key="1">
    <citation type="submission" date="2019-03" db="EMBL/GenBank/DDBJ databases">
        <title>Genomic Encyclopedia of Type Strains, Phase IV (KMG-IV): sequencing the most valuable type-strain genomes for metagenomic binning, comparative biology and taxonomic classification.</title>
        <authorList>
            <person name="Goeker M."/>
        </authorList>
    </citation>
    <scope>NUCLEOTIDE SEQUENCE [LARGE SCALE GENOMIC DNA]</scope>
    <source>
        <strain evidence="1 2">DSM 5604</strain>
    </source>
</reference>
<keyword evidence="2" id="KW-1185">Reference proteome</keyword>
<proteinExistence type="predicted"/>
<dbReference type="RefSeq" id="WP_133560387.1">
    <property type="nucleotide sequence ID" value="NZ_SNZA01000001.1"/>
</dbReference>
<sequence length="262" mass="28832">MSLSASSHYQVSVLNNPQQQLIDGDLVITVGQHSFKKVCESSKQVSIVALFLGEQEFVQAQAGCSNPTTAVFSGAPLALRLSVLKTFWEDRAPITIVHSPNIALGEDLVELSEKFGVALQSQVIQTGDREQTLKDLTTVLESSNLVLSLYDSVLFDAQFSKDAIRLMFHKKKALGAHSLQLVRAGALYGIYSTSQEKLSLVSSYIHVYESSQTLMPPSYPTPLRVTFNPYLIRMYGLVLPTDRFLIDELGVCPELGCQESTN</sequence>
<evidence type="ECO:0008006" key="3">
    <source>
        <dbReference type="Google" id="ProtNLM"/>
    </source>
</evidence>
<name>A0A4R6XDE0_9GAMM</name>
<evidence type="ECO:0000313" key="2">
    <source>
        <dbReference type="Proteomes" id="UP000295729"/>
    </source>
</evidence>
<organism evidence="1 2">
    <name type="scientific">Marinomonas communis</name>
    <dbReference type="NCBI Taxonomy" id="28254"/>
    <lineage>
        <taxon>Bacteria</taxon>
        <taxon>Pseudomonadati</taxon>
        <taxon>Pseudomonadota</taxon>
        <taxon>Gammaproteobacteria</taxon>
        <taxon>Oceanospirillales</taxon>
        <taxon>Oceanospirillaceae</taxon>
        <taxon>Marinomonas</taxon>
    </lineage>
</organism>